<dbReference type="HOGENOM" id="CLU_061528_1_0_10"/>
<dbReference type="EMBL" id="CP003156">
    <property type="protein sequence ID" value="AEV33645.1"/>
    <property type="molecule type" value="Genomic_DNA"/>
</dbReference>
<name>G8QZJ2_OWEHD</name>
<protein>
    <recommendedName>
        <fullName evidence="3">DUF2971 domain-containing protein</fullName>
    </recommendedName>
</protein>
<dbReference type="Pfam" id="PF11185">
    <property type="entry name" value="DUF2971"/>
    <property type="match status" value="1"/>
</dbReference>
<evidence type="ECO:0000313" key="1">
    <source>
        <dbReference type="EMBL" id="AEV33645.1"/>
    </source>
</evidence>
<dbReference type="KEGG" id="oho:Oweho_2681"/>
<keyword evidence="2" id="KW-1185">Reference proteome</keyword>
<dbReference type="Proteomes" id="UP000005631">
    <property type="component" value="Chromosome"/>
</dbReference>
<dbReference type="InterPro" id="IPR021352">
    <property type="entry name" value="DUF2971"/>
</dbReference>
<gene>
    <name evidence="1" type="ordered locus">Oweho_2681</name>
</gene>
<accession>G8QZJ2</accession>
<sequence>MNMEGNDLIWHYCSPETFMSIIESKAIRFSSVYHTNDYGEMDWGLSLADRLVETNFSKEAFFQEYHKSRRTWFKDNAFLISCFSFKMDLLSQWRGYANNGLGFAIGFEKEELDKVFDNCVKGEVEYNFESKVLDDYIKALRDDFVQPNNEKDLTYELLTKIGHHFSLLKAPAFKEEGEYRYVMEVKSWDQGSGFTTLATKFDQYGKGANQIRFILKNGIPVPYYDWSFGDKSFTKIIKQVIIGPRNPSSVKNIELFLNMTQHKGVGVSKSKISYR</sequence>
<dbReference type="AlphaFoldDB" id="G8QZJ2"/>
<organism evidence="1 2">
    <name type="scientific">Owenweeksia hongkongensis (strain DSM 17368 / CIP 108786 / JCM 12287 / NRRL B-23963 / UST20020801)</name>
    <dbReference type="NCBI Taxonomy" id="926562"/>
    <lineage>
        <taxon>Bacteria</taxon>
        <taxon>Pseudomonadati</taxon>
        <taxon>Bacteroidota</taxon>
        <taxon>Flavobacteriia</taxon>
        <taxon>Flavobacteriales</taxon>
        <taxon>Owenweeksiaceae</taxon>
        <taxon>Owenweeksia</taxon>
    </lineage>
</organism>
<proteinExistence type="predicted"/>
<reference evidence="1 2" key="1">
    <citation type="journal article" date="2012" name="Stand. Genomic Sci.">
        <title>Genome sequence of the orange-pigmented seawater bacterium Owenweeksia hongkongensis type strain (UST20020801(T)).</title>
        <authorList>
            <person name="Riedel T."/>
            <person name="Held B."/>
            <person name="Nolan M."/>
            <person name="Lucas S."/>
            <person name="Lapidus A."/>
            <person name="Tice H."/>
            <person name="Del Rio T.G."/>
            <person name="Cheng J.F."/>
            <person name="Han C."/>
            <person name="Tapia R."/>
            <person name="Goodwin L.A."/>
            <person name="Pitluck S."/>
            <person name="Liolios K."/>
            <person name="Mavromatis K."/>
            <person name="Pagani I."/>
            <person name="Ivanova N."/>
            <person name="Mikhailova N."/>
            <person name="Pati A."/>
            <person name="Chen A."/>
            <person name="Palaniappan K."/>
            <person name="Rohde M."/>
            <person name="Tindall B.J."/>
            <person name="Detter J.C."/>
            <person name="Goker M."/>
            <person name="Woyke T."/>
            <person name="Bristow J."/>
            <person name="Eisen J.A."/>
            <person name="Markowitz V."/>
            <person name="Hugenholtz P."/>
            <person name="Klenk H.P."/>
            <person name="Kyrpides N.C."/>
        </authorList>
    </citation>
    <scope>NUCLEOTIDE SEQUENCE</scope>
    <source>
        <strain evidence="2">DSM 17368 / JCM 12287 / NRRL B-23963</strain>
    </source>
</reference>
<dbReference type="STRING" id="926562.Oweho_2681"/>
<evidence type="ECO:0000313" key="2">
    <source>
        <dbReference type="Proteomes" id="UP000005631"/>
    </source>
</evidence>
<evidence type="ECO:0008006" key="3">
    <source>
        <dbReference type="Google" id="ProtNLM"/>
    </source>
</evidence>